<dbReference type="SUPFAM" id="SSF53474">
    <property type="entry name" value="alpha/beta-Hydrolases"/>
    <property type="match status" value="1"/>
</dbReference>
<dbReference type="InterPro" id="IPR050565">
    <property type="entry name" value="LYPA1-2/EST-like"/>
</dbReference>
<dbReference type="Proteomes" id="UP000031830">
    <property type="component" value="Chromosome"/>
</dbReference>
<dbReference type="PANTHER" id="PTHR10655">
    <property type="entry name" value="LYSOPHOSPHOLIPASE-RELATED"/>
    <property type="match status" value="1"/>
</dbReference>
<accession>A0A0B6D6J3</accession>
<feature type="domain" description="Phospholipase/carboxylesterase/thioesterase" evidence="3">
    <location>
        <begin position="4"/>
        <end position="219"/>
    </location>
</feature>
<dbReference type="GO" id="GO:0016787">
    <property type="term" value="F:hydrolase activity"/>
    <property type="evidence" value="ECO:0007669"/>
    <property type="project" value="UniProtKB-KW"/>
</dbReference>
<proteinExistence type="inferred from homology"/>
<evidence type="ECO:0000313" key="4">
    <source>
        <dbReference type="EMBL" id="AJI53283.1"/>
    </source>
</evidence>
<dbReference type="EMBL" id="CP009440">
    <property type="protein sequence ID" value="AJI53283.1"/>
    <property type="molecule type" value="Genomic_DNA"/>
</dbReference>
<dbReference type="Pfam" id="PF02230">
    <property type="entry name" value="Abhydrolase_2"/>
    <property type="match status" value="1"/>
</dbReference>
<sequence length="222" mass="24560">MNYELVESPKQSKFCVIWLHGLGADGHDFVDVINYFDVSLDEIKFVFPHADVMPVTINMGIQMRAWYDIKSLDASSLNRVVDVEGINGSIAKVNKLIDSQINQGIASENIILAGFSQGGVIATYTAITSQRRLGGIMALSTYLPAWDDFKDKITSINKGLPILVGHGTDDQVLPEVLGRDLSDKLKASGFANEYKHYVGMQHSVCMEEIKDISNFIAKTFKI</sequence>
<dbReference type="InterPro" id="IPR003140">
    <property type="entry name" value="PLipase/COase/thioEstase"/>
</dbReference>
<dbReference type="OrthoDB" id="9801763at2"/>
<organism evidence="4 5">
    <name type="scientific">Francisella philomiragia</name>
    <dbReference type="NCBI Taxonomy" id="28110"/>
    <lineage>
        <taxon>Bacteria</taxon>
        <taxon>Pseudomonadati</taxon>
        <taxon>Pseudomonadota</taxon>
        <taxon>Gammaproteobacteria</taxon>
        <taxon>Thiotrichales</taxon>
        <taxon>Francisellaceae</taxon>
        <taxon>Francisella</taxon>
    </lineage>
</organism>
<dbReference type="RefSeq" id="WP_044525420.1">
    <property type="nucleotide sequence ID" value="NZ_CP009440.1"/>
</dbReference>
<evidence type="ECO:0000256" key="1">
    <source>
        <dbReference type="ARBA" id="ARBA00006499"/>
    </source>
</evidence>
<reference evidence="4 5" key="1">
    <citation type="journal article" date="2015" name="Genome Announc.">
        <title>Genome sequencing of 18 francisella strains to aid in assay development and testing.</title>
        <authorList>
            <person name="Johnson S.L."/>
            <person name="Daligault H.E."/>
            <person name="Davenport K.W."/>
            <person name="Coyne S.R."/>
            <person name="Frey K.G."/>
            <person name="Koroleva G.I."/>
            <person name="Broomall S.M."/>
            <person name="Bishop-Lilly K.A."/>
            <person name="Bruce D.C."/>
            <person name="Chertkov O."/>
            <person name="Freitas T."/>
            <person name="Jaissle J."/>
            <person name="Ladner J.T."/>
            <person name="Rosenzweig C.N."/>
            <person name="Gibbons H.S."/>
            <person name="Palacios G.F."/>
            <person name="Redden C.L."/>
            <person name="Xu Y."/>
            <person name="Minogue T.D."/>
            <person name="Chain P.S."/>
        </authorList>
    </citation>
    <scope>NUCLEOTIDE SEQUENCE [LARGE SCALE GENOMIC DNA]</scope>
    <source>
        <strain evidence="4 5">GA01-2794</strain>
    </source>
</reference>
<evidence type="ECO:0000259" key="3">
    <source>
        <dbReference type="Pfam" id="PF02230"/>
    </source>
</evidence>
<dbReference type="STRING" id="28110.KU46_655"/>
<evidence type="ECO:0000256" key="2">
    <source>
        <dbReference type="ARBA" id="ARBA00022801"/>
    </source>
</evidence>
<dbReference type="KEGG" id="fpz:LA55_107"/>
<dbReference type="InterPro" id="IPR029058">
    <property type="entry name" value="AB_hydrolase_fold"/>
</dbReference>
<comment type="similarity">
    <text evidence="1">Belongs to the AB hydrolase superfamily. AB hydrolase 2 family.</text>
</comment>
<dbReference type="AlphaFoldDB" id="A0A0B6D6J3"/>
<dbReference type="Gene3D" id="3.40.50.1820">
    <property type="entry name" value="alpha/beta hydrolase"/>
    <property type="match status" value="1"/>
</dbReference>
<keyword evidence="2 4" id="KW-0378">Hydrolase</keyword>
<evidence type="ECO:0000313" key="5">
    <source>
        <dbReference type="Proteomes" id="UP000031830"/>
    </source>
</evidence>
<protein>
    <submittedName>
        <fullName evidence="4">Alpha/beta hydrolase fold family protein</fullName>
    </submittedName>
</protein>
<name>A0A0B6D6J3_9GAMM</name>
<gene>
    <name evidence="4" type="ORF">LA55_107</name>
</gene>
<dbReference type="PANTHER" id="PTHR10655:SF17">
    <property type="entry name" value="LYSOPHOSPHOLIPASE-LIKE PROTEIN 1"/>
    <property type="match status" value="1"/>
</dbReference>